<proteinExistence type="predicted"/>
<dbReference type="AlphaFoldDB" id="K9YNP4"/>
<dbReference type="SUPFAM" id="SSF46565">
    <property type="entry name" value="Chaperone J-domain"/>
    <property type="match status" value="1"/>
</dbReference>
<dbReference type="Pfam" id="PF00226">
    <property type="entry name" value="DnaJ"/>
    <property type="match status" value="1"/>
</dbReference>
<evidence type="ECO:0000259" key="3">
    <source>
        <dbReference type="PROSITE" id="PS50076"/>
    </source>
</evidence>
<dbReference type="PRINTS" id="PR00625">
    <property type="entry name" value="JDOMAIN"/>
</dbReference>
<feature type="region of interest" description="Disordered" evidence="2">
    <location>
        <begin position="137"/>
        <end position="159"/>
    </location>
</feature>
<dbReference type="HOGENOM" id="CLU_017633_0_0_3"/>
<evidence type="ECO:0000256" key="2">
    <source>
        <dbReference type="SAM" id="MobiDB-lite"/>
    </source>
</evidence>
<dbReference type="PROSITE" id="PS00636">
    <property type="entry name" value="DNAJ_1"/>
    <property type="match status" value="1"/>
</dbReference>
<dbReference type="KEGG" id="csn:Cyast_2561"/>
<evidence type="ECO:0000313" key="4">
    <source>
        <dbReference type="EMBL" id="AFZ48504.1"/>
    </source>
</evidence>
<dbReference type="GO" id="GO:0051082">
    <property type="term" value="F:unfolded protein binding"/>
    <property type="evidence" value="ECO:0007669"/>
    <property type="project" value="InterPro"/>
</dbReference>
<dbReference type="PROSITE" id="PS50076">
    <property type="entry name" value="DNAJ_2"/>
    <property type="match status" value="1"/>
</dbReference>
<organism evidence="4 5">
    <name type="scientific">Cyanobacterium stanieri (strain ATCC 29140 / PCC 7202)</name>
    <dbReference type="NCBI Taxonomy" id="292563"/>
    <lineage>
        <taxon>Bacteria</taxon>
        <taxon>Bacillati</taxon>
        <taxon>Cyanobacteriota</taxon>
        <taxon>Cyanophyceae</taxon>
        <taxon>Oscillatoriophycideae</taxon>
        <taxon>Chroococcales</taxon>
        <taxon>Geminocystaceae</taxon>
        <taxon>Cyanobacterium</taxon>
    </lineage>
</organism>
<feature type="domain" description="J" evidence="3">
    <location>
        <begin position="14"/>
        <end position="79"/>
    </location>
</feature>
<name>K9YNP4_CYASC</name>
<dbReference type="BioCyc" id="CSTA292563:G1353-2564-MONOMER"/>
<dbReference type="FunFam" id="2.60.260.20:FF:000013">
    <property type="entry name" value="DnaJ subfamily B member 11"/>
    <property type="match status" value="1"/>
</dbReference>
<dbReference type="CDD" id="cd10747">
    <property type="entry name" value="DnaJ_C"/>
    <property type="match status" value="1"/>
</dbReference>
<dbReference type="InterPro" id="IPR036869">
    <property type="entry name" value="J_dom_sf"/>
</dbReference>
<reference evidence="5" key="1">
    <citation type="journal article" date="2013" name="Proc. Natl. Acad. Sci. U.S.A.">
        <title>Improving the coverage of the cyanobacterial phylum using diversity-driven genome sequencing.</title>
        <authorList>
            <person name="Shih P.M."/>
            <person name="Wu D."/>
            <person name="Latifi A."/>
            <person name="Axen S.D."/>
            <person name="Fewer D.P."/>
            <person name="Talla E."/>
            <person name="Calteau A."/>
            <person name="Cai F."/>
            <person name="Tandeau de Marsac N."/>
            <person name="Rippka R."/>
            <person name="Herdman M."/>
            <person name="Sivonen K."/>
            <person name="Coursin T."/>
            <person name="Laurent T."/>
            <person name="Goodwin L."/>
            <person name="Nolan M."/>
            <person name="Davenport K.W."/>
            <person name="Han C.S."/>
            <person name="Rubin E.M."/>
            <person name="Eisen J.A."/>
            <person name="Woyke T."/>
            <person name="Gugger M."/>
            <person name="Kerfeld C.A."/>
        </authorList>
    </citation>
    <scope>NUCLEOTIDE SEQUENCE [LARGE SCALE GENOMIC DNA]</scope>
    <source>
        <strain evidence="5">ATCC 29140 / PCC 7202</strain>
    </source>
</reference>
<evidence type="ECO:0000256" key="1">
    <source>
        <dbReference type="ARBA" id="ARBA00023186"/>
    </source>
</evidence>
<keyword evidence="5" id="KW-1185">Reference proteome</keyword>
<dbReference type="PATRIC" id="fig|292563.3.peg.2678"/>
<dbReference type="InterPro" id="IPR008971">
    <property type="entry name" value="HSP40/DnaJ_pept-bd"/>
</dbReference>
<keyword evidence="4" id="KW-0346">Stress response</keyword>
<dbReference type="EMBL" id="CP003940">
    <property type="protein sequence ID" value="AFZ48504.1"/>
    <property type="molecule type" value="Genomic_DNA"/>
</dbReference>
<dbReference type="GO" id="GO:0005737">
    <property type="term" value="C:cytoplasm"/>
    <property type="evidence" value="ECO:0007669"/>
    <property type="project" value="TreeGrafter"/>
</dbReference>
<dbReference type="InterPro" id="IPR002939">
    <property type="entry name" value="DnaJ_C"/>
</dbReference>
<dbReference type="Gene3D" id="1.10.287.110">
    <property type="entry name" value="DnaJ domain"/>
    <property type="match status" value="1"/>
</dbReference>
<dbReference type="CDD" id="cd06257">
    <property type="entry name" value="DnaJ"/>
    <property type="match status" value="1"/>
</dbReference>
<evidence type="ECO:0000313" key="5">
    <source>
        <dbReference type="Proteomes" id="UP000010483"/>
    </source>
</evidence>
<protein>
    <submittedName>
        <fullName evidence="4">Heat shock protein DnaJ domain protein</fullName>
    </submittedName>
</protein>
<dbReference type="PANTHER" id="PTHR43096:SF52">
    <property type="entry name" value="DNAJ HOMOLOG 1, MITOCHONDRIAL-RELATED"/>
    <property type="match status" value="1"/>
</dbReference>
<dbReference type="eggNOG" id="COG0484">
    <property type="taxonomic scope" value="Bacteria"/>
</dbReference>
<dbReference type="InterPro" id="IPR018253">
    <property type="entry name" value="DnaJ_domain_CS"/>
</dbReference>
<gene>
    <name evidence="4" type="ordered locus">Cyast_2561</name>
</gene>
<keyword evidence="1" id="KW-0143">Chaperone</keyword>
<accession>K9YNP4</accession>
<dbReference type="SMART" id="SM00271">
    <property type="entry name" value="DnaJ"/>
    <property type="match status" value="1"/>
</dbReference>
<dbReference type="Proteomes" id="UP000010483">
    <property type="component" value="Chromosome"/>
</dbReference>
<dbReference type="InterPro" id="IPR001623">
    <property type="entry name" value="DnaJ_domain"/>
</dbReference>
<dbReference type="Gene3D" id="2.60.260.20">
    <property type="entry name" value="Urease metallochaperone UreE, N-terminal domain"/>
    <property type="match status" value="2"/>
</dbReference>
<dbReference type="SUPFAM" id="SSF49493">
    <property type="entry name" value="HSP40/DnaJ peptide-binding domain"/>
    <property type="match status" value="2"/>
</dbReference>
<dbReference type="Pfam" id="PF01556">
    <property type="entry name" value="DnaJ_C"/>
    <property type="match status" value="1"/>
</dbReference>
<sequence length="331" mass="37619">MSFDTGNLRNTVNNYYQILGVDPSATLGDIKKEFRILARRYHPDLNPGDKSAEEMFKKINEAYDTLSDDSKRSQYDLSIGASRRRLVRPKGNNNSSGFPFTNINSVWDDLRNTSKTSTTKTNVSRGNTYNYNRTRSTRTEDYQSSTAKRIKSVPPRPKSKDIEAKLSLPLEKAYSGGRERIRLEDGRSLEIDMPPAMYHGQKIRLKGQGIRGGDLYLKILIEEHPFFKLQKTDISCEIPLTPAEAIVGGAIEIPTIDGLVKMNVPAGVKSGQRLKLADKGYPNIRGERGDQMVILRIVPPNQVSEQEKELYKQIREIETFNPRQELLNYYQ</sequence>
<dbReference type="STRING" id="292563.Cyast_2561"/>
<dbReference type="GO" id="GO:0042026">
    <property type="term" value="P:protein refolding"/>
    <property type="evidence" value="ECO:0007669"/>
    <property type="project" value="TreeGrafter"/>
</dbReference>
<dbReference type="PANTHER" id="PTHR43096">
    <property type="entry name" value="DNAJ HOMOLOG 1, MITOCHONDRIAL-RELATED"/>
    <property type="match status" value="1"/>
</dbReference>